<dbReference type="AlphaFoldDB" id="A0A1G9QB65"/>
<keyword evidence="1" id="KW-0812">Transmembrane</keyword>
<gene>
    <name evidence="2" type="ORF">SAMN05660299_00177</name>
</gene>
<dbReference type="OrthoDB" id="2051266at2"/>
<keyword evidence="1" id="KW-1133">Transmembrane helix</keyword>
<dbReference type="RefSeq" id="WP_091647349.1">
    <property type="nucleotide sequence ID" value="NZ_FNHQ01000001.1"/>
</dbReference>
<dbReference type="EMBL" id="FNHQ01000001">
    <property type="protein sequence ID" value="SDM08318.1"/>
    <property type="molecule type" value="Genomic_DNA"/>
</dbReference>
<evidence type="ECO:0000256" key="1">
    <source>
        <dbReference type="SAM" id="Phobius"/>
    </source>
</evidence>
<feature type="transmembrane region" description="Helical" evidence="1">
    <location>
        <begin position="6"/>
        <end position="29"/>
    </location>
</feature>
<protein>
    <submittedName>
        <fullName evidence="2">Uncharacterized protein</fullName>
    </submittedName>
</protein>
<keyword evidence="3" id="KW-1185">Reference proteome</keyword>
<reference evidence="2 3" key="1">
    <citation type="submission" date="2016-10" db="EMBL/GenBank/DDBJ databases">
        <authorList>
            <person name="de Groot N.N."/>
        </authorList>
    </citation>
    <scope>NUCLEOTIDE SEQUENCE [LARGE SCALE GENOMIC DNA]</scope>
    <source>
        <strain evidence="2 3">DSM 16981</strain>
    </source>
</reference>
<keyword evidence="1" id="KW-0472">Membrane</keyword>
<evidence type="ECO:0000313" key="2">
    <source>
        <dbReference type="EMBL" id="SDM08318.1"/>
    </source>
</evidence>
<dbReference type="Proteomes" id="UP000199309">
    <property type="component" value="Unassembled WGS sequence"/>
</dbReference>
<dbReference type="STRING" id="349095.SAMN05660299_00177"/>
<sequence length="110" mass="12856">METIYLKILYVVLITIVPIMLSGIIGILYKLYKAVVAIKLGTQAVLRDDLLGKYQHYVLEKNWAPDYEKRNFENLYNQYESLGQNGVMEEKYKEMMRLSELPPREGLHVS</sequence>
<accession>A0A1G9QB65</accession>
<evidence type="ECO:0000313" key="3">
    <source>
        <dbReference type="Proteomes" id="UP000199309"/>
    </source>
</evidence>
<name>A0A1G9QB65_9FIRM</name>
<proteinExistence type="predicted"/>
<organism evidence="2 3">
    <name type="scientific">Megasphaera paucivorans</name>
    <dbReference type="NCBI Taxonomy" id="349095"/>
    <lineage>
        <taxon>Bacteria</taxon>
        <taxon>Bacillati</taxon>
        <taxon>Bacillota</taxon>
        <taxon>Negativicutes</taxon>
        <taxon>Veillonellales</taxon>
        <taxon>Veillonellaceae</taxon>
        <taxon>Megasphaera</taxon>
    </lineage>
</organism>